<accession>A0AAV7ZPM1</accession>
<dbReference type="SUPFAM" id="SSF48371">
    <property type="entry name" value="ARM repeat"/>
    <property type="match status" value="2"/>
</dbReference>
<protein>
    <submittedName>
        <fullName evidence="3">Uncharacterized protein</fullName>
    </submittedName>
</protein>
<gene>
    <name evidence="3" type="ORF">M0812_09406</name>
</gene>
<evidence type="ECO:0000313" key="4">
    <source>
        <dbReference type="Proteomes" id="UP001146793"/>
    </source>
</evidence>
<evidence type="ECO:0000313" key="3">
    <source>
        <dbReference type="EMBL" id="KAJ3443563.1"/>
    </source>
</evidence>
<sequence>METYSKTLELLSSMRKNSTSQELLINNLATLNNLAASKSPEGFHRCVRENSGVEFVVSLSRRYSKSWKFLEKAFAALRNVGSDEQNCELLGDSGSFALAYKALNEHLSRQLLITNILAMFANASQQETNRKALLREPKLIRSILNSIRQYNQEKEILANGLRTLLGFSLHLPCAIKLVEEGGVLVLKEILQDYNTTQESQSTIFGVLNNLCVDDVNCVIIGRSGIIRPICSIIYNTSNNTNNQNNDYHNFNVYDFKKNKNKNEEKKQNEDEQEQDLQKNENFNHQILLYGFSLLANLASNSHNNKLLIENNSISIGINYINESTMNQNNSKNKNKNKNKNNNENSPIEIIEKILILFQNLSHEASFATTLINVNKSFQALVPLLTQKYGSSEIATFRIINIFMNLSHQKIAHRALTDQKVLLPLVSLIERTTQKKIKMSVRALTVLYHLSQTIENRKKIVLAGAINSVIYSLQQFVDNEEVVDITAAIITNLSIEIDSRKEIKYKRGLNLLQNALQKHKFNKKITEQIERGLKNLQTDFN</sequence>
<evidence type="ECO:0000256" key="1">
    <source>
        <dbReference type="PROSITE-ProRule" id="PRU00259"/>
    </source>
</evidence>
<dbReference type="PANTHER" id="PTHR23315:SF7">
    <property type="entry name" value="U-BOX DOMAIN-CONTAINING PROTEIN 4"/>
    <property type="match status" value="1"/>
</dbReference>
<dbReference type="PROSITE" id="PS50176">
    <property type="entry name" value="ARM_REPEAT"/>
    <property type="match status" value="1"/>
</dbReference>
<dbReference type="InterPro" id="IPR000225">
    <property type="entry name" value="Armadillo"/>
</dbReference>
<name>A0AAV7ZPM1_9EUKA</name>
<dbReference type="AlphaFoldDB" id="A0AAV7ZPM1"/>
<dbReference type="Proteomes" id="UP001146793">
    <property type="component" value="Unassembled WGS sequence"/>
</dbReference>
<dbReference type="Gene3D" id="1.25.10.10">
    <property type="entry name" value="Leucine-rich Repeat Variant"/>
    <property type="match status" value="2"/>
</dbReference>
<dbReference type="EMBL" id="JANTQA010000023">
    <property type="protein sequence ID" value="KAJ3443563.1"/>
    <property type="molecule type" value="Genomic_DNA"/>
</dbReference>
<dbReference type="PANTHER" id="PTHR23315">
    <property type="entry name" value="U BOX DOMAIN-CONTAINING"/>
    <property type="match status" value="1"/>
</dbReference>
<dbReference type="InterPro" id="IPR011989">
    <property type="entry name" value="ARM-like"/>
</dbReference>
<reference evidence="3" key="1">
    <citation type="submission" date="2022-08" db="EMBL/GenBank/DDBJ databases">
        <title>Novel sulphate-reducing endosymbionts in the free-living metamonad Anaeramoeba.</title>
        <authorList>
            <person name="Jerlstrom-Hultqvist J."/>
            <person name="Cepicka I."/>
            <person name="Gallot-Lavallee L."/>
            <person name="Salas-Leiva D."/>
            <person name="Curtis B.A."/>
            <person name="Zahonova K."/>
            <person name="Pipaliya S."/>
            <person name="Dacks J."/>
            <person name="Roger A.J."/>
        </authorList>
    </citation>
    <scope>NUCLEOTIDE SEQUENCE</scope>
    <source>
        <strain evidence="3">Busselton2</strain>
    </source>
</reference>
<organism evidence="3 4">
    <name type="scientific">Anaeramoeba flamelloides</name>
    <dbReference type="NCBI Taxonomy" id="1746091"/>
    <lineage>
        <taxon>Eukaryota</taxon>
        <taxon>Metamonada</taxon>
        <taxon>Anaeramoebidae</taxon>
        <taxon>Anaeramoeba</taxon>
    </lineage>
</organism>
<feature type="repeat" description="ARM" evidence="1">
    <location>
        <begin position="463"/>
        <end position="507"/>
    </location>
</feature>
<feature type="coiled-coil region" evidence="2">
    <location>
        <begin position="253"/>
        <end position="280"/>
    </location>
</feature>
<evidence type="ECO:0000256" key="2">
    <source>
        <dbReference type="SAM" id="Coils"/>
    </source>
</evidence>
<dbReference type="InterPro" id="IPR016024">
    <property type="entry name" value="ARM-type_fold"/>
</dbReference>
<proteinExistence type="predicted"/>
<comment type="caution">
    <text evidence="3">The sequence shown here is derived from an EMBL/GenBank/DDBJ whole genome shotgun (WGS) entry which is preliminary data.</text>
</comment>
<keyword evidence="2" id="KW-0175">Coiled coil</keyword>